<keyword evidence="3" id="KW-1185">Reference proteome</keyword>
<dbReference type="VEuPathDB" id="FungiDB:DFL_004797"/>
<organism evidence="2 3">
    <name type="scientific">Arthrobotrys flagrans</name>
    <name type="common">Nematode-trapping fungus</name>
    <name type="synonym">Trichothecium flagrans</name>
    <dbReference type="NCBI Taxonomy" id="97331"/>
    <lineage>
        <taxon>Eukaryota</taxon>
        <taxon>Fungi</taxon>
        <taxon>Dikarya</taxon>
        <taxon>Ascomycota</taxon>
        <taxon>Pezizomycotina</taxon>
        <taxon>Orbiliomycetes</taxon>
        <taxon>Orbiliales</taxon>
        <taxon>Orbiliaceae</taxon>
        <taxon>Arthrobotrys</taxon>
    </lineage>
</organism>
<gene>
    <name evidence="2" type="ORF">DFL_004797</name>
</gene>
<name>A0A437A603_ARTFL</name>
<dbReference type="GeneID" id="93587108"/>
<dbReference type="AlphaFoldDB" id="A0A437A603"/>
<dbReference type="EMBL" id="SAEB01000006">
    <property type="protein sequence ID" value="RVD86526.1"/>
    <property type="molecule type" value="Genomic_DNA"/>
</dbReference>
<feature type="compositionally biased region" description="Basic and acidic residues" evidence="1">
    <location>
        <begin position="266"/>
        <end position="281"/>
    </location>
</feature>
<dbReference type="RefSeq" id="XP_067492070.1">
    <property type="nucleotide sequence ID" value="XM_067633951.1"/>
</dbReference>
<dbReference type="OrthoDB" id="5425073at2759"/>
<protein>
    <submittedName>
        <fullName evidence="2">Uncharacterized protein</fullName>
    </submittedName>
</protein>
<feature type="region of interest" description="Disordered" evidence="1">
    <location>
        <begin position="263"/>
        <end position="285"/>
    </location>
</feature>
<evidence type="ECO:0000313" key="2">
    <source>
        <dbReference type="EMBL" id="RVD86526.1"/>
    </source>
</evidence>
<proteinExistence type="predicted"/>
<evidence type="ECO:0000313" key="3">
    <source>
        <dbReference type="Proteomes" id="UP000283090"/>
    </source>
</evidence>
<evidence type="ECO:0000256" key="1">
    <source>
        <dbReference type="SAM" id="MobiDB-lite"/>
    </source>
</evidence>
<comment type="caution">
    <text evidence="2">The sequence shown here is derived from an EMBL/GenBank/DDBJ whole genome shotgun (WGS) entry which is preliminary data.</text>
</comment>
<accession>A0A437A603</accession>
<reference evidence="2 3" key="1">
    <citation type="submission" date="2019-01" db="EMBL/GenBank/DDBJ databases">
        <title>Intercellular communication is required for trap formation in the nematode-trapping fungus Duddingtonia flagrans.</title>
        <authorList>
            <person name="Youssar L."/>
            <person name="Wernet V."/>
            <person name="Hensel N."/>
            <person name="Hildebrandt H.-G."/>
            <person name="Fischer R."/>
        </authorList>
    </citation>
    <scope>NUCLEOTIDE SEQUENCE [LARGE SCALE GENOMIC DNA]</scope>
    <source>
        <strain evidence="2 3">CBS H-5679</strain>
    </source>
</reference>
<dbReference type="Proteomes" id="UP000283090">
    <property type="component" value="Unassembled WGS sequence"/>
</dbReference>
<sequence>MDPPDEEFDPYRDYPGWKVIFVCTISINIKTKVFESNVQPSTDSPRTKENYKDSLSYMASNGQAVKAGGCSAPKITPFEGRIVTMEKKVLEFSGGRGYDRCAPEEDPVRAATGEVEERALVRGKGSKDFIEDAMKEWVTKTISILTGTYTTMTWNQTTGLDKGLEQYCKAFVPESRMVGVEPSLGSIPFDAIYEILLRIDNKPDLDNLCLAFPCIEELVAKHTHITNRLYWKEIKNDFLMPLALLNSTLNKSEEAMQLLRSLAPSKESDDQPESDKTDTGHVDSTVQKAQTAMLKSLTPRTILNMRTTHIQIEKLAYIFMKNQLESHHPPPKTYRSPTADERTRIIMAVYRSYIMVIMRFVNHSDFPISNSTYTVNLEIVETMIPRVQQDVYHILWNQWKYWDIKELGVVLVKLWYELPMAVFKEAIGRDPDADADLLNILRQRVRCRERSRQIKAEWLEDLVSFIFSMRGWNPGKHAEFLENLGHRRRSADWLIDTARNRDCLYPFILWEETQNCQIVNVALRTHLYFITALKIRCLETGEISKETYTRPGQTWYCRPPSRRLIKGATGIVAVPRVEDSTLTRAPRTWISPNQESVCAMIEDCLWDDWRLEEWGYHFPEFVGDGL</sequence>